<keyword evidence="7 8" id="KW-0663">Pyridoxal phosphate</keyword>
<dbReference type="PROSITE" id="PS00600">
    <property type="entry name" value="AA_TRANSFER_CLASS_3"/>
    <property type="match status" value="1"/>
</dbReference>
<dbReference type="InterPro" id="IPR005814">
    <property type="entry name" value="Aminotrans_3"/>
</dbReference>
<dbReference type="OrthoDB" id="425114at2759"/>
<evidence type="ECO:0000256" key="1">
    <source>
        <dbReference type="ARBA" id="ARBA00001933"/>
    </source>
</evidence>
<evidence type="ECO:0000313" key="10">
    <source>
        <dbReference type="Proteomes" id="UP000094112"/>
    </source>
</evidence>
<comment type="pathway">
    <text evidence="2">Cofactor biosynthesis; biotin biosynthesis.</text>
</comment>
<dbReference type="InterPro" id="IPR015424">
    <property type="entry name" value="PyrdxlP-dep_Trfase"/>
</dbReference>
<keyword evidence="10" id="KW-1185">Reference proteome</keyword>
<dbReference type="GO" id="GO:0004015">
    <property type="term" value="F:adenosylmethionine-8-amino-7-oxononanoate transaminase activity"/>
    <property type="evidence" value="ECO:0007669"/>
    <property type="project" value="InterPro"/>
</dbReference>
<keyword evidence="4" id="KW-0808">Transferase</keyword>
<comment type="cofactor">
    <cofactor evidence="1">
        <name>pyridoxal 5'-phosphate</name>
        <dbReference type="ChEBI" id="CHEBI:597326"/>
    </cofactor>
</comment>
<accession>A0A1E3NXC3</accession>
<dbReference type="InterPro" id="IPR015421">
    <property type="entry name" value="PyrdxlP-dep_Trfase_major"/>
</dbReference>
<dbReference type="RefSeq" id="XP_019037048.1">
    <property type="nucleotide sequence ID" value="XM_019182254.1"/>
</dbReference>
<name>A0A1E3NXC3_WICAA</name>
<dbReference type="Pfam" id="PF00202">
    <property type="entry name" value="Aminotran_3"/>
    <property type="match status" value="1"/>
</dbReference>
<dbReference type="AlphaFoldDB" id="A0A1E3NXC3"/>
<dbReference type="FunFam" id="3.40.640.10:FF:000041">
    <property type="entry name" value="Adenosylmethionine-8-amino-7-oxononanoate aminotransferase"/>
    <property type="match status" value="1"/>
</dbReference>
<dbReference type="Proteomes" id="UP000094112">
    <property type="component" value="Unassembled WGS sequence"/>
</dbReference>
<dbReference type="CDD" id="cd00610">
    <property type="entry name" value="OAT_like"/>
    <property type="match status" value="1"/>
</dbReference>
<dbReference type="Gene3D" id="3.90.1150.10">
    <property type="entry name" value="Aspartate Aminotransferase, domain 1"/>
    <property type="match status" value="1"/>
</dbReference>
<dbReference type="NCBIfam" id="TIGR00508">
    <property type="entry name" value="bioA"/>
    <property type="match status" value="1"/>
</dbReference>
<dbReference type="NCBIfam" id="NF004624">
    <property type="entry name" value="PRK05964.1"/>
    <property type="match status" value="1"/>
</dbReference>
<dbReference type="SUPFAM" id="SSF53383">
    <property type="entry name" value="PLP-dependent transferases"/>
    <property type="match status" value="1"/>
</dbReference>
<dbReference type="GO" id="GO:0030170">
    <property type="term" value="F:pyridoxal phosphate binding"/>
    <property type="evidence" value="ECO:0007669"/>
    <property type="project" value="InterPro"/>
</dbReference>
<dbReference type="InterPro" id="IPR049704">
    <property type="entry name" value="Aminotrans_3_PPA_site"/>
</dbReference>
<dbReference type="STRING" id="683960.A0A1E3NXC3"/>
<dbReference type="PANTHER" id="PTHR42684:SF17">
    <property type="entry name" value="ADENOSYLMETHIONINE-8-AMINO-7-OXONONANOATE AMINOTRANSFERASE"/>
    <property type="match status" value="1"/>
</dbReference>
<sequence length="440" mass="49742">MERETSLEKKLEFDRQHIWHPYTSLTKPLKCYHVESAEGVKIKFSDGNEVIDGMSSWWCAIHGYNHPELNKAAHEQIDRMSHVMFGGLTHDPAILLVQKLLGLVDNKLDCCFLADSGSVSVEVSLKMAIQYCHATGEYEKNRFLTIKNGYHGDTFGAMSVCDPINSMHSLYSGYMSDKHIFAESPKCRFDDEWDEDDVTDFKEKLEGNHSQIAAVILEPILQGAGGMRMYHPMFLRRVRELCDQYNVLLILDEIATGFGRTGKLFAYEHADIVPDIMLVGKALTGGYMTLAALLCQRFVAETIGQDPKTGGLMMHGPTFMGNPLACSVGVKSLEIIEKGDWLQQSKNIEASLKNGLYDLRNCIIVEDVRVLGSVGVVELKIPVDMAWFQEVFTQKHHVWIRPFNKLVYIMPPYIITDADLKKLMNAVCDTVRLYSTRVME</sequence>
<proteinExistence type="inferred from homology"/>
<evidence type="ECO:0000256" key="8">
    <source>
        <dbReference type="RuleBase" id="RU003560"/>
    </source>
</evidence>
<keyword evidence="3" id="KW-0032">Aminotransferase</keyword>
<evidence type="ECO:0000256" key="6">
    <source>
        <dbReference type="ARBA" id="ARBA00022756"/>
    </source>
</evidence>
<dbReference type="Gene3D" id="3.40.640.10">
    <property type="entry name" value="Type I PLP-dependent aspartate aminotransferase-like (Major domain)"/>
    <property type="match status" value="1"/>
</dbReference>
<evidence type="ECO:0000256" key="5">
    <source>
        <dbReference type="ARBA" id="ARBA00022691"/>
    </source>
</evidence>
<keyword evidence="5" id="KW-0949">S-adenosyl-L-methionine</keyword>
<evidence type="ECO:0000256" key="4">
    <source>
        <dbReference type="ARBA" id="ARBA00022679"/>
    </source>
</evidence>
<dbReference type="GeneID" id="30199500"/>
<dbReference type="EMBL" id="KV454213">
    <property type="protein sequence ID" value="ODQ57841.1"/>
    <property type="molecule type" value="Genomic_DNA"/>
</dbReference>
<evidence type="ECO:0000256" key="2">
    <source>
        <dbReference type="ARBA" id="ARBA00004746"/>
    </source>
</evidence>
<keyword evidence="6" id="KW-0093">Biotin biosynthesis</keyword>
<dbReference type="NCBIfam" id="NF005940">
    <property type="entry name" value="PRK07986.1"/>
    <property type="match status" value="1"/>
</dbReference>
<dbReference type="UniPathway" id="UPA00078"/>
<gene>
    <name evidence="9" type="ORF">WICANDRAFT_34949</name>
</gene>
<dbReference type="InterPro" id="IPR005815">
    <property type="entry name" value="BioA"/>
</dbReference>
<organism evidence="9 10">
    <name type="scientific">Wickerhamomyces anomalus (strain ATCC 58044 / CBS 1984 / NCYC 433 / NRRL Y-366-8)</name>
    <name type="common">Yeast</name>
    <name type="synonym">Hansenula anomala</name>
    <dbReference type="NCBI Taxonomy" id="683960"/>
    <lineage>
        <taxon>Eukaryota</taxon>
        <taxon>Fungi</taxon>
        <taxon>Dikarya</taxon>
        <taxon>Ascomycota</taxon>
        <taxon>Saccharomycotina</taxon>
        <taxon>Saccharomycetes</taxon>
        <taxon>Phaffomycetales</taxon>
        <taxon>Wickerhamomycetaceae</taxon>
        <taxon>Wickerhamomyces</taxon>
    </lineage>
</organism>
<reference evidence="9 10" key="1">
    <citation type="journal article" date="2016" name="Proc. Natl. Acad. Sci. U.S.A.">
        <title>Comparative genomics of biotechnologically important yeasts.</title>
        <authorList>
            <person name="Riley R."/>
            <person name="Haridas S."/>
            <person name="Wolfe K.H."/>
            <person name="Lopes M.R."/>
            <person name="Hittinger C.T."/>
            <person name="Goeker M."/>
            <person name="Salamov A.A."/>
            <person name="Wisecaver J.H."/>
            <person name="Long T.M."/>
            <person name="Calvey C.H."/>
            <person name="Aerts A.L."/>
            <person name="Barry K.W."/>
            <person name="Choi C."/>
            <person name="Clum A."/>
            <person name="Coughlan A.Y."/>
            <person name="Deshpande S."/>
            <person name="Douglass A.P."/>
            <person name="Hanson S.J."/>
            <person name="Klenk H.-P."/>
            <person name="LaButti K.M."/>
            <person name="Lapidus A."/>
            <person name="Lindquist E.A."/>
            <person name="Lipzen A.M."/>
            <person name="Meier-Kolthoff J.P."/>
            <person name="Ohm R.A."/>
            <person name="Otillar R.P."/>
            <person name="Pangilinan J.L."/>
            <person name="Peng Y."/>
            <person name="Rokas A."/>
            <person name="Rosa C.A."/>
            <person name="Scheuner C."/>
            <person name="Sibirny A.A."/>
            <person name="Slot J.C."/>
            <person name="Stielow J.B."/>
            <person name="Sun H."/>
            <person name="Kurtzman C.P."/>
            <person name="Blackwell M."/>
            <person name="Grigoriev I.V."/>
            <person name="Jeffries T.W."/>
        </authorList>
    </citation>
    <scope>NUCLEOTIDE SEQUENCE [LARGE SCALE GENOMIC DNA]</scope>
    <source>
        <strain evidence="10">ATCC 58044 / CBS 1984 / NCYC 433 / NRRL Y-366-8</strain>
    </source>
</reference>
<evidence type="ECO:0000313" key="9">
    <source>
        <dbReference type="EMBL" id="ODQ57841.1"/>
    </source>
</evidence>
<evidence type="ECO:0000256" key="3">
    <source>
        <dbReference type="ARBA" id="ARBA00022576"/>
    </source>
</evidence>
<comment type="similarity">
    <text evidence="8">Belongs to the class-III pyridoxal-phosphate-dependent aminotransferase family.</text>
</comment>
<dbReference type="HAMAP" id="MF_00834">
    <property type="entry name" value="BioA"/>
    <property type="match status" value="1"/>
</dbReference>
<protein>
    <submittedName>
        <fullName evidence="9">Uncharacterized protein</fullName>
    </submittedName>
</protein>
<evidence type="ECO:0000256" key="7">
    <source>
        <dbReference type="ARBA" id="ARBA00022898"/>
    </source>
</evidence>
<dbReference type="GO" id="GO:0009102">
    <property type="term" value="P:biotin biosynthetic process"/>
    <property type="evidence" value="ECO:0007669"/>
    <property type="project" value="UniProtKB-UniPathway"/>
</dbReference>
<dbReference type="PANTHER" id="PTHR42684">
    <property type="entry name" value="ADENOSYLMETHIONINE-8-AMINO-7-OXONONANOATE AMINOTRANSFERASE"/>
    <property type="match status" value="1"/>
</dbReference>
<dbReference type="InterPro" id="IPR015422">
    <property type="entry name" value="PyrdxlP-dep_Trfase_small"/>
</dbReference>